<dbReference type="InterPro" id="IPR027417">
    <property type="entry name" value="P-loop_NTPase"/>
</dbReference>
<dbReference type="InterPro" id="IPR051055">
    <property type="entry name" value="PIF1_helicase"/>
</dbReference>
<keyword evidence="1" id="KW-1185">Reference proteome</keyword>
<dbReference type="RefSeq" id="XP_050558190.1">
    <property type="nucleotide sequence ID" value="XM_050702233.1"/>
</dbReference>
<dbReference type="Gene3D" id="3.40.50.300">
    <property type="entry name" value="P-loop containing nucleotide triphosphate hydrolases"/>
    <property type="match status" value="1"/>
</dbReference>
<gene>
    <name evidence="2" type="primary">LOC126912057</name>
</gene>
<accession>A0A9R0E3S8</accession>
<evidence type="ECO:0000313" key="2">
    <source>
        <dbReference type="RefSeq" id="XP_050558190.1"/>
    </source>
</evidence>
<protein>
    <submittedName>
        <fullName evidence="2">Uncharacterized protein LOC126912057</fullName>
    </submittedName>
</protein>
<reference evidence="2" key="1">
    <citation type="submission" date="2025-08" db="UniProtKB">
        <authorList>
            <consortium name="RefSeq"/>
        </authorList>
    </citation>
    <scope>IDENTIFICATION</scope>
    <source>
        <tissue evidence="2">Whole larval tissue</tissue>
    </source>
</reference>
<dbReference type="OrthoDB" id="416437at2759"/>
<proteinExistence type="predicted"/>
<dbReference type="Proteomes" id="UP000829999">
    <property type="component" value="Chromosome 21"/>
</dbReference>
<name>A0A9R0E3S8_SPOFR</name>
<dbReference type="PANTHER" id="PTHR47642">
    <property type="entry name" value="ATP-DEPENDENT DNA HELICASE"/>
    <property type="match status" value="1"/>
</dbReference>
<evidence type="ECO:0000313" key="1">
    <source>
        <dbReference type="Proteomes" id="UP000829999"/>
    </source>
</evidence>
<sequence>MRQQNDVEFIELLNNLRVGELTTSQLQLLCERRRIPLTGDFADGVAVRIYPTVKQVDDYNDLMTTENSKVHKTYAITAVDESREVATYGKTPPPNVIPRNVNSCGGLLSTLKLAEESRVMLRRNISVSDGLVNGAMGIVKKFKWPALRREQIEEGELPESVFIQFDDETIGSRIKDENGWVQITPTVATFQATKGYGDVERRMLPLILSWAVTVHKLQGTTLEKAVIDLGKKNFAKGQVYVALSRVKTLEGIALSDLDANKLLSRPHDERALQEMTRLRNLNSVS</sequence>
<dbReference type="SUPFAM" id="SSF52540">
    <property type="entry name" value="P-loop containing nucleoside triphosphate hydrolases"/>
    <property type="match status" value="1"/>
</dbReference>
<dbReference type="GeneID" id="126912057"/>
<dbReference type="PANTHER" id="PTHR47642:SF3">
    <property type="entry name" value="ATP-DEPENDENT DNA HELICASE"/>
    <property type="match status" value="1"/>
</dbReference>
<dbReference type="CDD" id="cd18809">
    <property type="entry name" value="SF1_C_RecD"/>
    <property type="match status" value="1"/>
</dbReference>
<dbReference type="AlphaFoldDB" id="A0A9R0E3S8"/>
<organism evidence="1 2">
    <name type="scientific">Spodoptera frugiperda</name>
    <name type="common">Fall armyworm</name>
    <dbReference type="NCBI Taxonomy" id="7108"/>
    <lineage>
        <taxon>Eukaryota</taxon>
        <taxon>Metazoa</taxon>
        <taxon>Ecdysozoa</taxon>
        <taxon>Arthropoda</taxon>
        <taxon>Hexapoda</taxon>
        <taxon>Insecta</taxon>
        <taxon>Pterygota</taxon>
        <taxon>Neoptera</taxon>
        <taxon>Endopterygota</taxon>
        <taxon>Lepidoptera</taxon>
        <taxon>Glossata</taxon>
        <taxon>Ditrysia</taxon>
        <taxon>Noctuoidea</taxon>
        <taxon>Noctuidae</taxon>
        <taxon>Amphipyrinae</taxon>
        <taxon>Spodoptera</taxon>
    </lineage>
</organism>